<gene>
    <name evidence="1" type="ORF">PUN28_004881</name>
</gene>
<dbReference type="AlphaFoldDB" id="A0AAW2GCY2"/>
<reference evidence="1 2" key="1">
    <citation type="submission" date="2023-03" db="EMBL/GenBank/DDBJ databases">
        <title>High recombination rates correlate with genetic variation in Cardiocondyla obscurior ants.</title>
        <authorList>
            <person name="Errbii M."/>
        </authorList>
    </citation>
    <scope>NUCLEOTIDE SEQUENCE [LARGE SCALE GENOMIC DNA]</scope>
    <source>
        <strain evidence="1">Alpha-2009</strain>
        <tissue evidence="1">Whole body</tissue>
    </source>
</reference>
<comment type="caution">
    <text evidence="1">The sequence shown here is derived from an EMBL/GenBank/DDBJ whole genome shotgun (WGS) entry which is preliminary data.</text>
</comment>
<name>A0AAW2GCY2_9HYME</name>
<keyword evidence="2" id="KW-1185">Reference proteome</keyword>
<protein>
    <submittedName>
        <fullName evidence="1">Uncharacterized protein</fullName>
    </submittedName>
</protein>
<dbReference type="EMBL" id="JADYXP020000004">
    <property type="protein sequence ID" value="KAL0126069.1"/>
    <property type="molecule type" value="Genomic_DNA"/>
</dbReference>
<sequence length="205" mass="23830">MYFRDQRSEPIFTLFCVLLTCIQRIFKVSVDFLSQHLAQCISRLTVCELKKERGLFLFIPYASISRFSCLEPNLLDSRHDKVRFHRSKRKTPAALQKVNPLRLLGRARVDSCDPVDWWWPPRAAHLYQEFHAAWNETRTYAISSTEAAGLPLRIGPRCEVVEEEEEVVGKRGWQQRGREKERERGVTRVTAREVGEVTLVPVSLC</sequence>
<proteinExistence type="predicted"/>
<dbReference type="Proteomes" id="UP001430953">
    <property type="component" value="Unassembled WGS sequence"/>
</dbReference>
<accession>A0AAW2GCY2</accession>
<organism evidence="1 2">
    <name type="scientific">Cardiocondyla obscurior</name>
    <dbReference type="NCBI Taxonomy" id="286306"/>
    <lineage>
        <taxon>Eukaryota</taxon>
        <taxon>Metazoa</taxon>
        <taxon>Ecdysozoa</taxon>
        <taxon>Arthropoda</taxon>
        <taxon>Hexapoda</taxon>
        <taxon>Insecta</taxon>
        <taxon>Pterygota</taxon>
        <taxon>Neoptera</taxon>
        <taxon>Endopterygota</taxon>
        <taxon>Hymenoptera</taxon>
        <taxon>Apocrita</taxon>
        <taxon>Aculeata</taxon>
        <taxon>Formicoidea</taxon>
        <taxon>Formicidae</taxon>
        <taxon>Myrmicinae</taxon>
        <taxon>Cardiocondyla</taxon>
    </lineage>
</organism>
<evidence type="ECO:0000313" key="1">
    <source>
        <dbReference type="EMBL" id="KAL0126069.1"/>
    </source>
</evidence>
<evidence type="ECO:0000313" key="2">
    <source>
        <dbReference type="Proteomes" id="UP001430953"/>
    </source>
</evidence>